<organism evidence="9 10">
    <name type="scientific">Pelomonas cellulosilytica</name>
    <dbReference type="NCBI Taxonomy" id="2906762"/>
    <lineage>
        <taxon>Bacteria</taxon>
        <taxon>Pseudomonadati</taxon>
        <taxon>Pseudomonadota</taxon>
        <taxon>Betaproteobacteria</taxon>
        <taxon>Burkholderiales</taxon>
        <taxon>Sphaerotilaceae</taxon>
        <taxon>Roseateles</taxon>
    </lineage>
</organism>
<keyword evidence="5 8" id="KW-1133">Transmembrane helix</keyword>
<feature type="transmembrane region" description="Helical" evidence="8">
    <location>
        <begin position="20"/>
        <end position="39"/>
    </location>
</feature>
<evidence type="ECO:0000256" key="1">
    <source>
        <dbReference type="ARBA" id="ARBA00004162"/>
    </source>
</evidence>
<sequence length="161" mass="17413">MKLTPVQKRAARMARNNSGLDMNLVALIDIFTILIFFLMSSTGIEVLTNSRAVKLPNSVAEKTPRQTIVVSVSETDIVVDGRKVADVADAMQLKDDLIPGLKAELDLLASRPVLGADKDGTSKAVTIMGDKRIPYSLLRKVMATGARAGFVEIAFAVQRKT</sequence>
<comment type="similarity">
    <text evidence="2 7">Belongs to the ExbD/TolR family.</text>
</comment>
<evidence type="ECO:0000256" key="2">
    <source>
        <dbReference type="ARBA" id="ARBA00005811"/>
    </source>
</evidence>
<dbReference type="InterPro" id="IPR003400">
    <property type="entry name" value="ExbD"/>
</dbReference>
<keyword evidence="6 8" id="KW-0472">Membrane</keyword>
<comment type="subcellular location">
    <subcellularLocation>
        <location evidence="1">Cell membrane</location>
        <topology evidence="1">Single-pass membrane protein</topology>
    </subcellularLocation>
    <subcellularLocation>
        <location evidence="7">Cell membrane</location>
        <topology evidence="7">Single-pass type II membrane protein</topology>
    </subcellularLocation>
</comment>
<keyword evidence="4 7" id="KW-0812">Transmembrane</keyword>
<proteinExistence type="inferred from homology"/>
<evidence type="ECO:0000256" key="3">
    <source>
        <dbReference type="ARBA" id="ARBA00022475"/>
    </source>
</evidence>
<keyword evidence="3" id="KW-1003">Cell membrane</keyword>
<name>A0ABS8XJ94_9BURK</name>
<dbReference type="RefSeq" id="WP_233369647.1">
    <property type="nucleotide sequence ID" value="NZ_JAJTWU010000001.1"/>
</dbReference>
<evidence type="ECO:0000256" key="4">
    <source>
        <dbReference type="ARBA" id="ARBA00022692"/>
    </source>
</evidence>
<evidence type="ECO:0000256" key="5">
    <source>
        <dbReference type="ARBA" id="ARBA00022989"/>
    </source>
</evidence>
<dbReference type="EMBL" id="JAJTWU010000001">
    <property type="protein sequence ID" value="MCE4552932.1"/>
    <property type="molecule type" value="Genomic_DNA"/>
</dbReference>
<evidence type="ECO:0000313" key="9">
    <source>
        <dbReference type="EMBL" id="MCE4552932.1"/>
    </source>
</evidence>
<dbReference type="Pfam" id="PF02472">
    <property type="entry name" value="ExbD"/>
    <property type="match status" value="1"/>
</dbReference>
<evidence type="ECO:0000256" key="8">
    <source>
        <dbReference type="SAM" id="Phobius"/>
    </source>
</evidence>
<evidence type="ECO:0000256" key="6">
    <source>
        <dbReference type="ARBA" id="ARBA00023136"/>
    </source>
</evidence>
<accession>A0ABS8XJ94</accession>
<gene>
    <name evidence="9" type="ORF">LXT13_00525</name>
</gene>
<keyword evidence="10" id="KW-1185">Reference proteome</keyword>
<protein>
    <submittedName>
        <fullName evidence="9">Biopolymer transporter ExbD</fullName>
    </submittedName>
</protein>
<keyword evidence="7" id="KW-0813">Transport</keyword>
<evidence type="ECO:0000313" key="10">
    <source>
        <dbReference type="Proteomes" id="UP001200741"/>
    </source>
</evidence>
<comment type="caution">
    <text evidence="9">The sequence shown here is derived from an EMBL/GenBank/DDBJ whole genome shotgun (WGS) entry which is preliminary data.</text>
</comment>
<keyword evidence="7" id="KW-0653">Protein transport</keyword>
<reference evidence="9 10" key="1">
    <citation type="submission" date="2021-12" db="EMBL/GenBank/DDBJ databases">
        <title>Genome seq of P8.</title>
        <authorList>
            <person name="Seo T."/>
        </authorList>
    </citation>
    <scope>NUCLEOTIDE SEQUENCE [LARGE SCALE GENOMIC DNA]</scope>
    <source>
        <strain evidence="9 10">P8</strain>
    </source>
</reference>
<evidence type="ECO:0000256" key="7">
    <source>
        <dbReference type="RuleBase" id="RU003879"/>
    </source>
</evidence>
<dbReference type="Proteomes" id="UP001200741">
    <property type="component" value="Unassembled WGS sequence"/>
</dbReference>